<dbReference type="Pfam" id="PF01990">
    <property type="entry name" value="ATP-synt_F"/>
    <property type="match status" value="1"/>
</dbReference>
<keyword evidence="2" id="KW-0813">Transport</keyword>
<dbReference type="InParanoid" id="A0A7R8YT04"/>
<dbReference type="OrthoDB" id="10261947at2759"/>
<dbReference type="InterPro" id="IPR008218">
    <property type="entry name" value="ATPase_V1-cplx_f_g_su"/>
</dbReference>
<evidence type="ECO:0000256" key="2">
    <source>
        <dbReference type="ARBA" id="ARBA00022448"/>
    </source>
</evidence>
<dbReference type="Proteomes" id="UP000594454">
    <property type="component" value="Chromosome 3"/>
</dbReference>
<dbReference type="EMBL" id="LR899011">
    <property type="protein sequence ID" value="CAD7084197.1"/>
    <property type="molecule type" value="Genomic_DNA"/>
</dbReference>
<evidence type="ECO:0000256" key="3">
    <source>
        <dbReference type="ARBA" id="ARBA00022781"/>
    </source>
</evidence>
<evidence type="ECO:0000256" key="1">
    <source>
        <dbReference type="ARBA" id="ARBA00010148"/>
    </source>
</evidence>
<reference evidence="5 6" key="1">
    <citation type="submission" date="2020-11" db="EMBL/GenBank/DDBJ databases">
        <authorList>
            <person name="Wallbank WR R."/>
            <person name="Pardo Diaz C."/>
            <person name="Kozak K."/>
            <person name="Martin S."/>
            <person name="Jiggins C."/>
            <person name="Moest M."/>
            <person name="Warren A I."/>
            <person name="Generalovic N T."/>
            <person name="Byers J.R.P. K."/>
            <person name="Montejo-Kovacevich G."/>
            <person name="Yen C E."/>
        </authorList>
    </citation>
    <scope>NUCLEOTIDE SEQUENCE [LARGE SCALE GENOMIC DNA]</scope>
</reference>
<dbReference type="PANTHER" id="PTHR13861:SF2">
    <property type="entry name" value="V-TYPE PROTON ATPASE SUBUNIT F"/>
    <property type="match status" value="1"/>
</dbReference>
<dbReference type="SUPFAM" id="SSF159468">
    <property type="entry name" value="AtpF-like"/>
    <property type="match status" value="1"/>
</dbReference>
<gene>
    <name evidence="5" type="ORF">HERILL_LOCUS7107</name>
</gene>
<organism evidence="5 6">
    <name type="scientific">Hermetia illucens</name>
    <name type="common">Black soldier fly</name>
    <dbReference type="NCBI Taxonomy" id="343691"/>
    <lineage>
        <taxon>Eukaryota</taxon>
        <taxon>Metazoa</taxon>
        <taxon>Ecdysozoa</taxon>
        <taxon>Arthropoda</taxon>
        <taxon>Hexapoda</taxon>
        <taxon>Insecta</taxon>
        <taxon>Pterygota</taxon>
        <taxon>Neoptera</taxon>
        <taxon>Endopterygota</taxon>
        <taxon>Diptera</taxon>
        <taxon>Brachycera</taxon>
        <taxon>Stratiomyomorpha</taxon>
        <taxon>Stratiomyidae</taxon>
        <taxon>Hermetiinae</taxon>
        <taxon>Hermetia</taxon>
    </lineage>
</organism>
<dbReference type="Gene3D" id="3.40.50.10580">
    <property type="entry name" value="ATPase, V1 complex, subunit F"/>
    <property type="match status" value="1"/>
</dbReference>
<evidence type="ECO:0000313" key="6">
    <source>
        <dbReference type="Proteomes" id="UP000594454"/>
    </source>
</evidence>
<dbReference type="GO" id="GO:0046961">
    <property type="term" value="F:proton-transporting ATPase activity, rotational mechanism"/>
    <property type="evidence" value="ECO:0007669"/>
    <property type="project" value="InterPro"/>
</dbReference>
<dbReference type="PANTHER" id="PTHR13861">
    <property type="entry name" value="VACUOLAR ATP SYNTHASE SUBUNIT F"/>
    <property type="match status" value="1"/>
</dbReference>
<keyword evidence="6" id="KW-1185">Reference proteome</keyword>
<accession>A0A7R8YT04</accession>
<protein>
    <submittedName>
        <fullName evidence="5">Uncharacterized protein</fullName>
    </submittedName>
</protein>
<keyword evidence="3" id="KW-0375">Hydrogen ion transport</keyword>
<evidence type="ECO:0000313" key="5">
    <source>
        <dbReference type="EMBL" id="CAD7084197.1"/>
    </source>
</evidence>
<proteinExistence type="inferred from homology"/>
<dbReference type="AlphaFoldDB" id="A0A7R8YT04"/>
<keyword evidence="4" id="KW-0406">Ion transport</keyword>
<sequence length="167" mass="18744">MSEADYDQIVLSEAGGLNIDIRRNLYTDGYLIGLIAEEDACVGFLLAGIGQCRKIGDENFFPVNESTQPIKTPSQVMNSKSNRFIAETNTKDILDFFEKLRHRKDIAIILIESHIARKIQVHTVDIKSTYYKNSLPIMLEIPSKGMPFKVEEDKFVARAMALAGDTS</sequence>
<comment type="similarity">
    <text evidence="1">Belongs to the V-ATPase F subunit family.</text>
</comment>
<name>A0A7R8YT04_HERIL</name>
<dbReference type="GO" id="GO:0016020">
    <property type="term" value="C:membrane"/>
    <property type="evidence" value="ECO:0007669"/>
    <property type="project" value="TreeGrafter"/>
</dbReference>
<dbReference type="InterPro" id="IPR036906">
    <property type="entry name" value="ATPase_V1_fsu_sf"/>
</dbReference>
<evidence type="ECO:0000256" key="4">
    <source>
        <dbReference type="ARBA" id="ARBA00023065"/>
    </source>
</evidence>